<dbReference type="Pfam" id="PF13439">
    <property type="entry name" value="Glyco_transf_4"/>
    <property type="match status" value="1"/>
</dbReference>
<organism evidence="6 7">
    <name type="scientific">Jiangella asiatica</name>
    <dbReference type="NCBI Taxonomy" id="2530372"/>
    <lineage>
        <taxon>Bacteria</taxon>
        <taxon>Bacillati</taxon>
        <taxon>Actinomycetota</taxon>
        <taxon>Actinomycetes</taxon>
        <taxon>Jiangellales</taxon>
        <taxon>Jiangellaceae</taxon>
        <taxon>Jiangella</taxon>
    </lineage>
</organism>
<dbReference type="EMBL" id="SMKZ01000031">
    <property type="protein sequence ID" value="TDE07418.1"/>
    <property type="molecule type" value="Genomic_DNA"/>
</dbReference>
<evidence type="ECO:0000256" key="1">
    <source>
        <dbReference type="ARBA" id="ARBA00009481"/>
    </source>
</evidence>
<reference evidence="6 7" key="1">
    <citation type="submission" date="2019-03" db="EMBL/GenBank/DDBJ databases">
        <title>Draft genome sequences of novel Actinobacteria.</title>
        <authorList>
            <person name="Sahin N."/>
            <person name="Ay H."/>
            <person name="Saygin H."/>
        </authorList>
    </citation>
    <scope>NUCLEOTIDE SEQUENCE [LARGE SCALE GENOMIC DNA]</scope>
    <source>
        <strain evidence="6 7">5K138</strain>
    </source>
</reference>
<keyword evidence="7" id="KW-1185">Reference proteome</keyword>
<feature type="domain" description="Glycosyltransferase subfamily 4-like N-terminal" evidence="5">
    <location>
        <begin position="15"/>
        <end position="171"/>
    </location>
</feature>
<evidence type="ECO:0000259" key="5">
    <source>
        <dbReference type="Pfam" id="PF13439"/>
    </source>
</evidence>
<evidence type="ECO:0000313" key="6">
    <source>
        <dbReference type="EMBL" id="TDE07418.1"/>
    </source>
</evidence>
<protein>
    <submittedName>
        <fullName evidence="6">Glycosyltransferase family 1 protein</fullName>
    </submittedName>
</protein>
<feature type="domain" description="Glycosyl transferase family 1" evidence="4">
    <location>
        <begin position="180"/>
        <end position="337"/>
    </location>
</feature>
<keyword evidence="3 6" id="KW-0808">Transferase</keyword>
<dbReference type="FunCoup" id="A0A4V2Z247">
    <property type="interactions" value="64"/>
</dbReference>
<name>A0A4V2Z247_9ACTN</name>
<sequence length="407" mass="44261">MVMLNWRDTSHPEGGGSERYVETVAAGLAAAGHDVTLFCAAYPGAAREERRDGYRIVRRGGKLTVYAHAVRMLATGALGRPDVVVDVQNGVPFFSRLAVRCPVVVLVHHVHREQWGVVYGPAVARFGWWLESRVAPRLYRRSRYVTVSDVTRTELAALGVGPGRVDVVHNGTAAAPATTTHREATPRLCVLGRLVPHKRVEHALQVAARLRPRRPDLRVSVIGDGWWSGRLVQTARQLGVDDITEFHGYVDERAKHDELARSWLMLAPSVKEGWGLTVVEAAQHRVPTVGYRSAGGLAESIVDGETGVLVDDLDGLTAAVDHLLADDDRRAALGAAAAVRAAGFTWEETVLAWDRLLTEVSATAAGVRPVTLMNQRAGAGRTRVPARPLDVVRRPAAAEPALFFRQS</sequence>
<dbReference type="InterPro" id="IPR001296">
    <property type="entry name" value="Glyco_trans_1"/>
</dbReference>
<dbReference type="CDD" id="cd03801">
    <property type="entry name" value="GT4_PimA-like"/>
    <property type="match status" value="1"/>
</dbReference>
<gene>
    <name evidence="6" type="ORF">E1269_20220</name>
</gene>
<dbReference type="InParanoid" id="A0A4V2Z247"/>
<proteinExistence type="inferred from homology"/>
<dbReference type="Gene3D" id="3.40.50.2000">
    <property type="entry name" value="Glycogen Phosphorylase B"/>
    <property type="match status" value="2"/>
</dbReference>
<dbReference type="GO" id="GO:0016757">
    <property type="term" value="F:glycosyltransferase activity"/>
    <property type="evidence" value="ECO:0007669"/>
    <property type="project" value="UniProtKB-KW"/>
</dbReference>
<keyword evidence="2" id="KW-0328">Glycosyltransferase</keyword>
<accession>A0A4V2Z247</accession>
<dbReference type="PANTHER" id="PTHR12526">
    <property type="entry name" value="GLYCOSYLTRANSFERASE"/>
    <property type="match status" value="1"/>
</dbReference>
<dbReference type="InterPro" id="IPR028098">
    <property type="entry name" value="Glyco_trans_4-like_N"/>
</dbReference>
<dbReference type="PANTHER" id="PTHR12526:SF640">
    <property type="entry name" value="COLANIC ACID BIOSYNTHESIS GLYCOSYLTRANSFERASE WCAL-RELATED"/>
    <property type="match status" value="1"/>
</dbReference>
<evidence type="ECO:0000259" key="4">
    <source>
        <dbReference type="Pfam" id="PF00534"/>
    </source>
</evidence>
<dbReference type="OrthoDB" id="9806887at2"/>
<comment type="similarity">
    <text evidence="1">Belongs to the glycosyltransferase group 1 family. Glycosyltransferase 4 subfamily.</text>
</comment>
<dbReference type="SUPFAM" id="SSF53756">
    <property type="entry name" value="UDP-Glycosyltransferase/glycogen phosphorylase"/>
    <property type="match status" value="1"/>
</dbReference>
<dbReference type="AlphaFoldDB" id="A0A4V2Z247"/>
<dbReference type="Proteomes" id="UP000294739">
    <property type="component" value="Unassembled WGS sequence"/>
</dbReference>
<comment type="caution">
    <text evidence="6">The sequence shown here is derived from an EMBL/GenBank/DDBJ whole genome shotgun (WGS) entry which is preliminary data.</text>
</comment>
<evidence type="ECO:0000313" key="7">
    <source>
        <dbReference type="Proteomes" id="UP000294739"/>
    </source>
</evidence>
<evidence type="ECO:0000256" key="2">
    <source>
        <dbReference type="ARBA" id="ARBA00022676"/>
    </source>
</evidence>
<dbReference type="Pfam" id="PF00534">
    <property type="entry name" value="Glycos_transf_1"/>
    <property type="match status" value="1"/>
</dbReference>
<evidence type="ECO:0000256" key="3">
    <source>
        <dbReference type="ARBA" id="ARBA00022679"/>
    </source>
</evidence>